<feature type="transmembrane region" description="Helical" evidence="11">
    <location>
        <begin position="105"/>
        <end position="138"/>
    </location>
</feature>
<keyword evidence="11" id="KW-0997">Cell inner membrane</keyword>
<comment type="catalytic activity">
    <reaction evidence="10">
        <text>glycolate(in) + H(+)(in) = glycolate(out) + H(+)(out)</text>
        <dbReference type="Rhea" id="RHEA:29411"/>
        <dbReference type="ChEBI" id="CHEBI:15378"/>
        <dbReference type="ChEBI" id="CHEBI:29805"/>
    </reaction>
    <physiologicalReaction direction="right-to-left" evidence="10">
        <dbReference type="Rhea" id="RHEA:29413"/>
    </physiologicalReaction>
</comment>
<feature type="transmembrane region" description="Helical" evidence="11">
    <location>
        <begin position="334"/>
        <end position="357"/>
    </location>
</feature>
<feature type="transmembrane region" description="Helical" evidence="11">
    <location>
        <begin position="237"/>
        <end position="256"/>
    </location>
</feature>
<comment type="subcellular location">
    <subcellularLocation>
        <location evidence="11">Cell inner membrane</location>
        <topology evidence="11">Multi-pass membrane protein</topology>
    </subcellularLocation>
    <subcellularLocation>
        <location evidence="1">Cell membrane</location>
        <topology evidence="1">Multi-pass membrane protein</topology>
    </subcellularLocation>
</comment>
<evidence type="ECO:0000256" key="2">
    <source>
        <dbReference type="ARBA" id="ARBA00010100"/>
    </source>
</evidence>
<evidence type="ECO:0000256" key="1">
    <source>
        <dbReference type="ARBA" id="ARBA00004651"/>
    </source>
</evidence>
<comment type="catalytic activity">
    <reaction evidence="9">
        <text>(R)-lactate(in) + H(+)(in) = (R)-lactate(out) + H(+)(out)</text>
        <dbReference type="Rhea" id="RHEA:71791"/>
        <dbReference type="ChEBI" id="CHEBI:15378"/>
        <dbReference type="ChEBI" id="CHEBI:16004"/>
    </reaction>
    <physiologicalReaction direction="right-to-left" evidence="9">
        <dbReference type="Rhea" id="RHEA:71793"/>
    </physiologicalReaction>
</comment>
<dbReference type="PANTHER" id="PTHR30003:SF0">
    <property type="entry name" value="GLYCOLATE PERMEASE GLCA-RELATED"/>
    <property type="match status" value="1"/>
</dbReference>
<feature type="transmembrane region" description="Helical" evidence="11">
    <location>
        <begin position="488"/>
        <end position="507"/>
    </location>
</feature>
<keyword evidence="5 11" id="KW-0812">Transmembrane</keyword>
<dbReference type="EMBL" id="CVRY01000002">
    <property type="protein sequence ID" value="CRL60890.1"/>
    <property type="molecule type" value="Genomic_DNA"/>
</dbReference>
<dbReference type="AlphaFoldDB" id="A0A0G4Q517"/>
<dbReference type="InterPro" id="IPR003804">
    <property type="entry name" value="Lactate_perm"/>
</dbReference>
<dbReference type="Proteomes" id="UP000183920">
    <property type="component" value="Unassembled WGS sequence"/>
</dbReference>
<reference evidence="13" key="1">
    <citation type="submission" date="2015-06" db="EMBL/GenBank/DDBJ databases">
        <authorList>
            <person name="Urmite Genomes"/>
        </authorList>
    </citation>
    <scope>NUCLEOTIDE SEQUENCE [LARGE SCALE GENOMIC DNA]</scope>
    <source>
        <strain evidence="13">CSUR P1867</strain>
    </source>
</reference>
<evidence type="ECO:0000256" key="5">
    <source>
        <dbReference type="ARBA" id="ARBA00022692"/>
    </source>
</evidence>
<feature type="transmembrane region" description="Helical" evidence="11">
    <location>
        <begin position="277"/>
        <end position="298"/>
    </location>
</feature>
<feature type="transmembrane region" description="Helical" evidence="11">
    <location>
        <begin position="398"/>
        <end position="417"/>
    </location>
</feature>
<accession>A0A0G4Q517</accession>
<evidence type="ECO:0000256" key="6">
    <source>
        <dbReference type="ARBA" id="ARBA00022989"/>
    </source>
</evidence>
<dbReference type="GO" id="GO:0015129">
    <property type="term" value="F:lactate transmembrane transporter activity"/>
    <property type="evidence" value="ECO:0007669"/>
    <property type="project" value="UniProtKB-UniRule"/>
</dbReference>
<evidence type="ECO:0000313" key="13">
    <source>
        <dbReference type="Proteomes" id="UP000183920"/>
    </source>
</evidence>
<keyword evidence="3 11" id="KW-0813">Transport</keyword>
<protein>
    <recommendedName>
        <fullName evidence="11">L-lactate permease</fullName>
    </recommendedName>
</protein>
<evidence type="ECO:0000256" key="8">
    <source>
        <dbReference type="ARBA" id="ARBA00034011"/>
    </source>
</evidence>
<keyword evidence="4" id="KW-1003">Cell membrane</keyword>
<feature type="transmembrane region" description="Helical" evidence="11">
    <location>
        <begin position="27"/>
        <end position="45"/>
    </location>
</feature>
<evidence type="ECO:0000256" key="11">
    <source>
        <dbReference type="RuleBase" id="RU365092"/>
    </source>
</evidence>
<keyword evidence="6 11" id="KW-1133">Transmembrane helix</keyword>
<feature type="transmembrane region" description="Helical" evidence="11">
    <location>
        <begin position="6"/>
        <end position="22"/>
    </location>
</feature>
<feature type="transmembrane region" description="Helical" evidence="11">
    <location>
        <begin position="212"/>
        <end position="231"/>
    </location>
</feature>
<comment type="function">
    <text evidence="11">Uptake of L-lactate across the membrane. Can also transport D-lactate and glycolate.</text>
</comment>
<evidence type="ECO:0000256" key="4">
    <source>
        <dbReference type="ARBA" id="ARBA00022475"/>
    </source>
</evidence>
<comment type="similarity">
    <text evidence="2 11">Belongs to the lactate permease family.</text>
</comment>
<dbReference type="RefSeq" id="WP_072063313.1">
    <property type="nucleotide sequence ID" value="NZ_CVRY01000002.1"/>
</dbReference>
<dbReference type="PANTHER" id="PTHR30003">
    <property type="entry name" value="L-LACTATE PERMEASE"/>
    <property type="match status" value="1"/>
</dbReference>
<evidence type="ECO:0000313" key="12">
    <source>
        <dbReference type="EMBL" id="CRL60890.1"/>
    </source>
</evidence>
<organism evidence="12 13">
    <name type="scientific">Proteus penneri</name>
    <dbReference type="NCBI Taxonomy" id="102862"/>
    <lineage>
        <taxon>Bacteria</taxon>
        <taxon>Pseudomonadati</taxon>
        <taxon>Pseudomonadota</taxon>
        <taxon>Gammaproteobacteria</taxon>
        <taxon>Enterobacterales</taxon>
        <taxon>Morganellaceae</taxon>
        <taxon>Proteus</taxon>
    </lineage>
</organism>
<dbReference type="GO" id="GO:0015295">
    <property type="term" value="F:solute:proton symporter activity"/>
    <property type="evidence" value="ECO:0007669"/>
    <property type="project" value="TreeGrafter"/>
</dbReference>
<dbReference type="Pfam" id="PF02652">
    <property type="entry name" value="Lactate_perm"/>
    <property type="match status" value="1"/>
</dbReference>
<evidence type="ECO:0000256" key="7">
    <source>
        <dbReference type="ARBA" id="ARBA00023136"/>
    </source>
</evidence>
<evidence type="ECO:0000256" key="9">
    <source>
        <dbReference type="ARBA" id="ARBA00034057"/>
    </source>
</evidence>
<keyword evidence="7 11" id="KW-0472">Membrane</keyword>
<feature type="transmembrane region" description="Helical" evidence="11">
    <location>
        <begin position="184"/>
        <end position="205"/>
    </location>
</feature>
<evidence type="ECO:0000256" key="3">
    <source>
        <dbReference type="ARBA" id="ARBA00022448"/>
    </source>
</evidence>
<comment type="catalytic activity">
    <reaction evidence="8">
        <text>(S)-lactate(in) + H(+)(in) = (S)-lactate(out) + H(+)(out)</text>
        <dbReference type="Rhea" id="RHEA:29415"/>
        <dbReference type="ChEBI" id="CHEBI:15378"/>
        <dbReference type="ChEBI" id="CHEBI:16651"/>
    </reaction>
    <physiologicalReaction direction="right-to-left" evidence="8">
        <dbReference type="Rhea" id="RHEA:29417"/>
    </physiologicalReaction>
</comment>
<proteinExistence type="inferred from homology"/>
<gene>
    <name evidence="12" type="primary">lldP</name>
    <name evidence="12" type="ORF">BN1804_01182</name>
</gene>
<dbReference type="NCBIfam" id="TIGR00795">
    <property type="entry name" value="lctP"/>
    <property type="match status" value="1"/>
</dbReference>
<sequence>MSDYLSFLLGIVPLAVLIFMILKMKSAVHHAVLVSLVITVALAIFHWNNTIQFASVSVLYGAVKGLWPIIIVILAAIYSYNLMLKTGGMDVLKDVLAGISDDKRVQVLLISWCFGGFLEAVAGYGTAVAIPIGILIALGFDPFKAAVASLVANTVPTAFGAVGIPVSILAQNTGLDVLVLSKTIIIQLGLFNIVLPFVIVAIAGGGIKAIKGVGFITLMCGISTLIPQYIVAANLGAELPAFAGSLVSLIVVIFLAKRMKNSGDKQQNIKKHTGKELLVASSIYLFTFIFILACSPLFPTLQSMAGSISTNIPFVLSETQTEYQTIAWLSTPGVLIILASFVGGTIQGASVSTLISVLVKTTIQLKNSIIAITAIVAMATVMDFSGMIGSIAETLVDFTGAGFIFIAPVIGALGTFVTGSDTNSNVLFGKLQTSAAAKLNIDPFILAAANTSGATGGKMISPQSIAIAVSATKMDGQSSAIMRETLKYCIAYIIILGAKIGIIYHLMN</sequence>
<evidence type="ECO:0000256" key="10">
    <source>
        <dbReference type="ARBA" id="ARBA00034062"/>
    </source>
</evidence>
<feature type="transmembrane region" description="Helical" evidence="11">
    <location>
        <begin position="65"/>
        <end position="84"/>
    </location>
</feature>
<feature type="transmembrane region" description="Helical" evidence="11">
    <location>
        <begin position="369"/>
        <end position="392"/>
    </location>
</feature>
<dbReference type="GO" id="GO:0005886">
    <property type="term" value="C:plasma membrane"/>
    <property type="evidence" value="ECO:0007669"/>
    <property type="project" value="UniProtKB-SubCell"/>
</dbReference>
<name>A0A0G4Q517_9GAMM</name>